<reference evidence="1 2" key="1">
    <citation type="submission" date="2021-06" db="EMBL/GenBank/DDBJ databases">
        <title>Caerostris darwini draft genome.</title>
        <authorList>
            <person name="Kono N."/>
            <person name="Arakawa K."/>
        </authorList>
    </citation>
    <scope>NUCLEOTIDE SEQUENCE [LARGE SCALE GENOMIC DNA]</scope>
</reference>
<dbReference type="Proteomes" id="UP001054837">
    <property type="component" value="Unassembled WGS sequence"/>
</dbReference>
<accession>A0AAV4PF02</accession>
<keyword evidence="2" id="KW-1185">Reference proteome</keyword>
<dbReference type="AlphaFoldDB" id="A0AAV4PF02"/>
<protein>
    <recommendedName>
        <fullName evidence="3">Secreted protein</fullName>
    </recommendedName>
</protein>
<sequence>MIPRYPFLLCWRTKVSRHNLVAAYFLFPSTTSHNGPTQGQHLVCPFLIFYPFERYRSVNGTIPATWSHSHTKPKFKRGIPQKSS</sequence>
<name>A0AAV4PF02_9ARAC</name>
<gene>
    <name evidence="1" type="ORF">CDAR_55171</name>
</gene>
<evidence type="ECO:0000313" key="1">
    <source>
        <dbReference type="EMBL" id="GIX94535.1"/>
    </source>
</evidence>
<dbReference type="EMBL" id="BPLQ01002620">
    <property type="protein sequence ID" value="GIX94535.1"/>
    <property type="molecule type" value="Genomic_DNA"/>
</dbReference>
<comment type="caution">
    <text evidence="1">The sequence shown here is derived from an EMBL/GenBank/DDBJ whole genome shotgun (WGS) entry which is preliminary data.</text>
</comment>
<evidence type="ECO:0000313" key="2">
    <source>
        <dbReference type="Proteomes" id="UP001054837"/>
    </source>
</evidence>
<evidence type="ECO:0008006" key="3">
    <source>
        <dbReference type="Google" id="ProtNLM"/>
    </source>
</evidence>
<organism evidence="1 2">
    <name type="scientific">Caerostris darwini</name>
    <dbReference type="NCBI Taxonomy" id="1538125"/>
    <lineage>
        <taxon>Eukaryota</taxon>
        <taxon>Metazoa</taxon>
        <taxon>Ecdysozoa</taxon>
        <taxon>Arthropoda</taxon>
        <taxon>Chelicerata</taxon>
        <taxon>Arachnida</taxon>
        <taxon>Araneae</taxon>
        <taxon>Araneomorphae</taxon>
        <taxon>Entelegynae</taxon>
        <taxon>Araneoidea</taxon>
        <taxon>Araneidae</taxon>
        <taxon>Caerostris</taxon>
    </lineage>
</organism>
<proteinExistence type="predicted"/>